<dbReference type="Proteomes" id="UP001150581">
    <property type="component" value="Unassembled WGS sequence"/>
</dbReference>
<comment type="caution">
    <text evidence="1">The sequence shown here is derived from an EMBL/GenBank/DDBJ whole genome shotgun (WGS) entry which is preliminary data.</text>
</comment>
<evidence type="ECO:0000313" key="2">
    <source>
        <dbReference type="Proteomes" id="UP001150581"/>
    </source>
</evidence>
<gene>
    <name evidence="1" type="ORF">LPJ66_008326</name>
</gene>
<protein>
    <submittedName>
        <fullName evidence="1">Uncharacterized protein</fullName>
    </submittedName>
</protein>
<sequence length="111" mass="12820">MEAPEVITTIPVKHATAIIFAQYSPSLNRWRETEVVEYYSCSVRIELVRVMSSNLRQQRYRYALLVERMTGHKGKFVLFNIFLQRMVAALPTMAPESFNPRPATDPMVTVL</sequence>
<proteinExistence type="predicted"/>
<name>A0ACC1I701_9FUNG</name>
<organism evidence="1 2">
    <name type="scientific">Kickxella alabastrina</name>
    <dbReference type="NCBI Taxonomy" id="61397"/>
    <lineage>
        <taxon>Eukaryota</taxon>
        <taxon>Fungi</taxon>
        <taxon>Fungi incertae sedis</taxon>
        <taxon>Zoopagomycota</taxon>
        <taxon>Kickxellomycotina</taxon>
        <taxon>Kickxellomycetes</taxon>
        <taxon>Kickxellales</taxon>
        <taxon>Kickxellaceae</taxon>
        <taxon>Kickxella</taxon>
    </lineage>
</organism>
<dbReference type="EMBL" id="JANBPG010001649">
    <property type="protein sequence ID" value="KAJ1888910.1"/>
    <property type="molecule type" value="Genomic_DNA"/>
</dbReference>
<evidence type="ECO:0000313" key="1">
    <source>
        <dbReference type="EMBL" id="KAJ1888910.1"/>
    </source>
</evidence>
<keyword evidence="2" id="KW-1185">Reference proteome</keyword>
<accession>A0ACC1I701</accession>
<reference evidence="1" key="1">
    <citation type="submission" date="2022-07" db="EMBL/GenBank/DDBJ databases">
        <title>Phylogenomic reconstructions and comparative analyses of Kickxellomycotina fungi.</title>
        <authorList>
            <person name="Reynolds N.K."/>
            <person name="Stajich J.E."/>
            <person name="Barry K."/>
            <person name="Grigoriev I.V."/>
            <person name="Crous P."/>
            <person name="Smith M.E."/>
        </authorList>
    </citation>
    <scope>NUCLEOTIDE SEQUENCE</scope>
    <source>
        <strain evidence="1">Benny 63K</strain>
    </source>
</reference>